<dbReference type="Proteomes" id="UP000275368">
    <property type="component" value="Chromosome"/>
</dbReference>
<evidence type="ECO:0008006" key="3">
    <source>
        <dbReference type="Google" id="ProtNLM"/>
    </source>
</evidence>
<proteinExistence type="predicted"/>
<dbReference type="KEGG" id="pbk:Back11_41950"/>
<dbReference type="Pfam" id="PF14085">
    <property type="entry name" value="DUF4265"/>
    <property type="match status" value="1"/>
</dbReference>
<protein>
    <recommendedName>
        <fullName evidence="3">DUF4265 domain-containing protein</fullName>
    </recommendedName>
</protein>
<accession>A0A3G9IVK4</accession>
<organism evidence="1 2">
    <name type="scientific">Paenibacillus baekrokdamisoli</name>
    <dbReference type="NCBI Taxonomy" id="1712516"/>
    <lineage>
        <taxon>Bacteria</taxon>
        <taxon>Bacillati</taxon>
        <taxon>Bacillota</taxon>
        <taxon>Bacilli</taxon>
        <taxon>Bacillales</taxon>
        <taxon>Paenibacillaceae</taxon>
        <taxon>Paenibacillus</taxon>
    </lineage>
</organism>
<dbReference type="InterPro" id="IPR025361">
    <property type="entry name" value="DUF4265"/>
</dbReference>
<gene>
    <name evidence="1" type="ORF">Back11_41950</name>
</gene>
<name>A0A3G9IVK4_9BACL</name>
<dbReference type="AlphaFoldDB" id="A0A3G9IVK4"/>
<keyword evidence="2" id="KW-1185">Reference proteome</keyword>
<evidence type="ECO:0000313" key="2">
    <source>
        <dbReference type="Proteomes" id="UP000275368"/>
    </source>
</evidence>
<evidence type="ECO:0000313" key="1">
    <source>
        <dbReference type="EMBL" id="BBH22850.1"/>
    </source>
</evidence>
<dbReference type="EMBL" id="AP019308">
    <property type="protein sequence ID" value="BBH22850.1"/>
    <property type="molecule type" value="Genomic_DNA"/>
</dbReference>
<sequence length="124" mass="14407">MQLCFDGMGREIEILDVTQIDVDTVRMEENPIFTDRVSFGDIIKVREDKDTYHYIETLKKSKLARYTWLLTKEASESQALMELKNQVMRMNGNFQQVFGGLVIINVPVDSEFNVEEAINNIVER</sequence>
<reference evidence="1 2" key="1">
    <citation type="submission" date="2018-11" db="EMBL/GenBank/DDBJ databases">
        <title>Complete genome sequence of Paenibacillus baekrokdamisoli strain KCTC 33723.</title>
        <authorList>
            <person name="Kang S.W."/>
            <person name="Lee K.C."/>
            <person name="Kim K.K."/>
            <person name="Kim J.S."/>
            <person name="Kim D.S."/>
            <person name="Ko S.H."/>
            <person name="Yang S.H."/>
            <person name="Lee J.S."/>
        </authorList>
    </citation>
    <scope>NUCLEOTIDE SEQUENCE [LARGE SCALE GENOMIC DNA]</scope>
    <source>
        <strain evidence="1 2">KCTC 33723</strain>
    </source>
</reference>